<gene>
    <name evidence="1" type="ORF">GCM10018785_46210</name>
</gene>
<dbReference type="RefSeq" id="WP_190137931.1">
    <property type="nucleotide sequence ID" value="NZ_BNBT01000077.1"/>
</dbReference>
<proteinExistence type="predicted"/>
<reference evidence="1" key="2">
    <citation type="submission" date="2020-09" db="EMBL/GenBank/DDBJ databases">
        <authorList>
            <person name="Sun Q."/>
            <person name="Ohkuma M."/>
        </authorList>
    </citation>
    <scope>NUCLEOTIDE SEQUENCE</scope>
    <source>
        <strain evidence="1">JCM 4784</strain>
    </source>
</reference>
<reference evidence="1" key="1">
    <citation type="journal article" date="2014" name="Int. J. Syst. Evol. Microbiol.">
        <title>Complete genome sequence of Corynebacterium casei LMG S-19264T (=DSM 44701T), isolated from a smear-ripened cheese.</title>
        <authorList>
            <consortium name="US DOE Joint Genome Institute (JGI-PGF)"/>
            <person name="Walter F."/>
            <person name="Albersmeier A."/>
            <person name="Kalinowski J."/>
            <person name="Ruckert C."/>
        </authorList>
    </citation>
    <scope>NUCLEOTIDE SEQUENCE</scope>
    <source>
        <strain evidence="1">JCM 4784</strain>
    </source>
</reference>
<dbReference type="Proteomes" id="UP000608024">
    <property type="component" value="Unassembled WGS sequence"/>
</dbReference>
<dbReference type="EMBL" id="BNBT01000077">
    <property type="protein sequence ID" value="GHE72772.1"/>
    <property type="molecule type" value="Genomic_DNA"/>
</dbReference>
<sequence length="69" mass="8201">MAADASSLERRAEAAYLVYLEHLRTCPRCALGWRERCRGAFYLCRGVRDARQDVLWAELPPPRPRRRRW</sequence>
<comment type="caution">
    <text evidence="1">The sequence shown here is derived from an EMBL/GenBank/DDBJ whole genome shotgun (WGS) entry which is preliminary data.</text>
</comment>
<accession>A0A918ZXE3</accession>
<evidence type="ECO:0000313" key="2">
    <source>
        <dbReference type="Proteomes" id="UP000608024"/>
    </source>
</evidence>
<evidence type="ECO:0000313" key="1">
    <source>
        <dbReference type="EMBL" id="GHE72772.1"/>
    </source>
</evidence>
<dbReference type="AlphaFoldDB" id="A0A918ZXE3"/>
<organism evidence="1 2">
    <name type="scientific">Streptomyces longispororuber</name>
    <dbReference type="NCBI Taxonomy" id="68230"/>
    <lineage>
        <taxon>Bacteria</taxon>
        <taxon>Bacillati</taxon>
        <taxon>Actinomycetota</taxon>
        <taxon>Actinomycetes</taxon>
        <taxon>Kitasatosporales</taxon>
        <taxon>Streptomycetaceae</taxon>
        <taxon>Streptomyces</taxon>
    </lineage>
</organism>
<protein>
    <submittedName>
        <fullName evidence="1">Uncharacterized protein</fullName>
    </submittedName>
</protein>
<keyword evidence="2" id="KW-1185">Reference proteome</keyword>
<name>A0A918ZXE3_9ACTN</name>